<organism evidence="20 21">
    <name type="scientific">Romanomermis culicivorax</name>
    <name type="common">Nematode worm</name>
    <dbReference type="NCBI Taxonomy" id="13658"/>
    <lineage>
        <taxon>Eukaryota</taxon>
        <taxon>Metazoa</taxon>
        <taxon>Ecdysozoa</taxon>
        <taxon>Nematoda</taxon>
        <taxon>Enoplea</taxon>
        <taxon>Dorylaimia</taxon>
        <taxon>Mermithida</taxon>
        <taxon>Mermithoidea</taxon>
        <taxon>Mermithidae</taxon>
        <taxon>Romanomermis</taxon>
    </lineage>
</organism>
<dbReference type="SMART" id="SM00501">
    <property type="entry name" value="BRIGHT"/>
    <property type="match status" value="1"/>
</dbReference>
<evidence type="ECO:0000256" key="6">
    <source>
        <dbReference type="ARBA" id="ARBA00022833"/>
    </source>
</evidence>
<evidence type="ECO:0000256" key="5">
    <source>
        <dbReference type="ARBA" id="ARBA00022771"/>
    </source>
</evidence>
<dbReference type="PROSITE" id="PS51184">
    <property type="entry name" value="JMJC"/>
    <property type="match status" value="1"/>
</dbReference>
<dbReference type="InterPro" id="IPR048615">
    <property type="entry name" value="KDM5_C-hel"/>
</dbReference>
<keyword evidence="11" id="KW-0539">Nucleus</keyword>
<evidence type="ECO:0000313" key="21">
    <source>
        <dbReference type="WBParaSite" id="nRc.2.0.1.t43528-RA"/>
    </source>
</evidence>
<keyword evidence="10" id="KW-0408">Iron</keyword>
<keyword evidence="20" id="KW-1185">Reference proteome</keyword>
<dbReference type="Pfam" id="PF21323">
    <property type="entry name" value="KDM5_C-hel"/>
    <property type="match status" value="1"/>
</dbReference>
<dbReference type="PROSITE" id="PS51011">
    <property type="entry name" value="ARID"/>
    <property type="match status" value="1"/>
</dbReference>
<dbReference type="FunFam" id="1.10.150.60:FF:000016">
    <property type="entry name" value="Putative Lysine-specific demethylase 5B"/>
    <property type="match status" value="1"/>
</dbReference>
<evidence type="ECO:0000259" key="18">
    <source>
        <dbReference type="PROSITE" id="PS51183"/>
    </source>
</evidence>
<feature type="domain" description="JmjC" evidence="19">
    <location>
        <begin position="404"/>
        <end position="592"/>
    </location>
</feature>
<dbReference type="InterPro" id="IPR001841">
    <property type="entry name" value="Znf_RING"/>
</dbReference>
<evidence type="ECO:0000256" key="3">
    <source>
        <dbReference type="ARBA" id="ARBA00012902"/>
    </source>
</evidence>
<dbReference type="InterPro" id="IPR001965">
    <property type="entry name" value="Znf_PHD"/>
</dbReference>
<dbReference type="InterPro" id="IPR011011">
    <property type="entry name" value="Znf_FYVE_PHD"/>
</dbReference>
<dbReference type="Proteomes" id="UP000887565">
    <property type="component" value="Unplaced"/>
</dbReference>
<evidence type="ECO:0000256" key="14">
    <source>
        <dbReference type="SAM" id="MobiDB-lite"/>
    </source>
</evidence>
<dbReference type="OMA" id="TFPKCYH"/>
<feature type="domain" description="PHD-type" evidence="15">
    <location>
        <begin position="275"/>
        <end position="325"/>
    </location>
</feature>
<dbReference type="Pfam" id="PF08429">
    <property type="entry name" value="PLU-1"/>
    <property type="match status" value="1"/>
</dbReference>
<comment type="catalytic activity">
    <reaction evidence="12">
        <text>N(6),N(6),N(6)-trimethyl-L-lysyl(4)-[histone H3] + 3 2-oxoglutarate + 3 O2 = L-lysyl(4)-[histone H3] + 3 formaldehyde + 3 succinate + 3 CO2</text>
        <dbReference type="Rhea" id="RHEA:60208"/>
        <dbReference type="Rhea" id="RHEA-COMP:15537"/>
        <dbReference type="Rhea" id="RHEA-COMP:15547"/>
        <dbReference type="ChEBI" id="CHEBI:15379"/>
        <dbReference type="ChEBI" id="CHEBI:16526"/>
        <dbReference type="ChEBI" id="CHEBI:16810"/>
        <dbReference type="ChEBI" id="CHEBI:16842"/>
        <dbReference type="ChEBI" id="CHEBI:29969"/>
        <dbReference type="ChEBI" id="CHEBI:30031"/>
        <dbReference type="ChEBI" id="CHEBI:61961"/>
        <dbReference type="EC" id="1.14.11.67"/>
    </reaction>
</comment>
<keyword evidence="6" id="KW-0862">Zinc</keyword>
<evidence type="ECO:0000256" key="12">
    <source>
        <dbReference type="ARBA" id="ARBA00048734"/>
    </source>
</evidence>
<dbReference type="GO" id="GO:0000785">
    <property type="term" value="C:chromatin"/>
    <property type="evidence" value="ECO:0007669"/>
    <property type="project" value="TreeGrafter"/>
</dbReference>
<dbReference type="InterPro" id="IPR013083">
    <property type="entry name" value="Znf_RING/FYVE/PHD"/>
</dbReference>
<dbReference type="GO" id="GO:0008270">
    <property type="term" value="F:zinc ion binding"/>
    <property type="evidence" value="ECO:0007669"/>
    <property type="project" value="UniProtKB-KW"/>
</dbReference>
<evidence type="ECO:0000256" key="2">
    <source>
        <dbReference type="ARBA" id="ARBA00006801"/>
    </source>
</evidence>
<dbReference type="Gene3D" id="2.60.120.650">
    <property type="entry name" value="Cupin"/>
    <property type="match status" value="2"/>
</dbReference>
<comment type="subcellular location">
    <subcellularLocation>
        <location evidence="1">Nucleus</location>
    </subcellularLocation>
</comment>
<feature type="domain" description="RING-type" evidence="16">
    <location>
        <begin position="278"/>
        <end position="322"/>
    </location>
</feature>
<dbReference type="Gene3D" id="3.30.40.10">
    <property type="entry name" value="Zinc/RING finger domain, C3HC4 (zinc finger)"/>
    <property type="match status" value="1"/>
</dbReference>
<dbReference type="GO" id="GO:0034647">
    <property type="term" value="F:histone H3K4me/H3K4me2/H3K4me3 demethylase activity"/>
    <property type="evidence" value="ECO:0007669"/>
    <property type="project" value="UniProtKB-EC"/>
</dbReference>
<dbReference type="GO" id="GO:0006355">
    <property type="term" value="P:regulation of DNA-templated transcription"/>
    <property type="evidence" value="ECO:0007669"/>
    <property type="project" value="TreeGrafter"/>
</dbReference>
<keyword evidence="4" id="KW-0479">Metal-binding</keyword>
<reference evidence="21" key="1">
    <citation type="submission" date="2022-11" db="UniProtKB">
        <authorList>
            <consortium name="WormBaseParasite"/>
        </authorList>
    </citation>
    <scope>IDENTIFICATION</scope>
</reference>
<dbReference type="Pfam" id="PF02373">
    <property type="entry name" value="JmjC"/>
    <property type="match status" value="1"/>
</dbReference>
<dbReference type="SMART" id="SM00558">
    <property type="entry name" value="JmjC"/>
    <property type="match status" value="1"/>
</dbReference>
<feature type="region of interest" description="Disordered" evidence="14">
    <location>
        <begin position="933"/>
        <end position="955"/>
    </location>
</feature>
<evidence type="ECO:0000256" key="11">
    <source>
        <dbReference type="ARBA" id="ARBA00023242"/>
    </source>
</evidence>
<dbReference type="InterPro" id="IPR003349">
    <property type="entry name" value="JmjN"/>
</dbReference>
<sequence length="974" mass="111336">MTLMNKFYENFVPPPEAPIYTPTDDEFKDPLAYIAKIKPCAEKFGIVKIKPPTGWSPPFAIDVKNFRFTPRLQKLNELEALSRIRLNFLDSLARFWLLQGIPMRTPVVDNKFVDLFQLRRIVKEFGGFDACCSQRRWSEIAKQLGAKPARGLVFRDHYDKIIAPYELHETGLAAEYAKGGKLAVKLNSKMRSTCPLRKRNRMMHCIKEVEELKNEILEVPSPDPPSPNRKKSRELKNLQFFGDPGPKSLTPEKVVKNEYLDPEDPKPKHEQAIDLVLCKFCQKGDDESHLLLCDTCDHSFHTYCLLPPLNSVPKGDWRCPKCITEEVKKPPAAYGFSQAERVYTLHSFGEMADRFKSAYFNMPAHHFRMLESKKIFDAERPEDKETTEGIKPEALVPCATVEKEFWRLVNSSDSEGLTVEYGADLLTSDVGSGFPRASDKNLDEESHLYAQSPWNLNNLPVLSNSVLSHITVDISGMKVPWVYVGMGEPKTWYAVSGLEAEQFETIMKDIAPELFQTQPDLLHHLVTMANPRLLMEKGLRISTTNQCAGEFVVTFPRAYHAGFNQGYNFAEAVNFCPPDWLNMGRRCVDNYSDLCRICVFSHDELIVTVANACQNLQTQVASAARDDFLVMLQNDKNFRRDLARRGYLCCCDNDIKKEERNVEETKILKEKIIFETIPDEERQCLSCATTCFLSAVSYRFTDEELQLMLAKFNKRLDDFDQWTINVKTALQAKGDDRLCNVIYFLLLFYFTLFEDFKQLALEAEQNSYPFNDLRKSIKNSLKQMQKCSTVADQLLAQKIHSIKSGASSTKFNYSRKLRLEEVEAFVKNLDKLCCRLKQADDINNFINRIYDFKSKCSNILDELNQSCSKTDENNSIDVCEESCVRDRLQEIYNDALDFDLQLPEIPKIKTAVAHFANACSCFSNVAKLPLATSNSSYRPENGSDGQDTKWRSDSGDVEIVKRFKAQEPCPTDLG</sequence>
<keyword evidence="7" id="KW-0156">Chromatin regulator</keyword>
<dbReference type="WBParaSite" id="nRc.2.0.1.t43528-RA">
    <property type="protein sequence ID" value="nRc.2.0.1.t43528-RA"/>
    <property type="gene ID" value="nRc.2.0.1.g43528"/>
</dbReference>
<dbReference type="PROSITE" id="PS51183">
    <property type="entry name" value="JMJN"/>
    <property type="match status" value="1"/>
</dbReference>
<dbReference type="Pfam" id="PF02375">
    <property type="entry name" value="JmjN"/>
    <property type="match status" value="1"/>
</dbReference>
<dbReference type="Pfam" id="PF01388">
    <property type="entry name" value="ARID"/>
    <property type="match status" value="1"/>
</dbReference>
<dbReference type="PROSITE" id="PS50089">
    <property type="entry name" value="ZF_RING_2"/>
    <property type="match status" value="1"/>
</dbReference>
<dbReference type="SUPFAM" id="SSF51197">
    <property type="entry name" value="Clavaminate synthase-like"/>
    <property type="match status" value="1"/>
</dbReference>
<evidence type="ECO:0000256" key="9">
    <source>
        <dbReference type="ARBA" id="ARBA00023002"/>
    </source>
</evidence>
<feature type="compositionally biased region" description="Basic and acidic residues" evidence="14">
    <location>
        <begin position="946"/>
        <end position="955"/>
    </location>
</feature>
<evidence type="ECO:0000313" key="20">
    <source>
        <dbReference type="Proteomes" id="UP000887565"/>
    </source>
</evidence>
<dbReference type="Gene3D" id="1.10.150.60">
    <property type="entry name" value="ARID DNA-binding domain"/>
    <property type="match status" value="1"/>
</dbReference>
<dbReference type="SUPFAM" id="SSF46774">
    <property type="entry name" value="ARID-like"/>
    <property type="match status" value="1"/>
</dbReference>
<dbReference type="EC" id="1.14.11.67" evidence="3"/>
<accession>A0A915L1A2</accession>
<evidence type="ECO:0000256" key="13">
    <source>
        <dbReference type="PROSITE-ProRule" id="PRU00175"/>
    </source>
</evidence>
<dbReference type="AlphaFoldDB" id="A0A915L1A2"/>
<dbReference type="GO" id="GO:0005634">
    <property type="term" value="C:nucleus"/>
    <property type="evidence" value="ECO:0007669"/>
    <property type="project" value="UniProtKB-SubCell"/>
</dbReference>
<dbReference type="InterPro" id="IPR036431">
    <property type="entry name" value="ARID_dom_sf"/>
</dbReference>
<dbReference type="SMART" id="SM01014">
    <property type="entry name" value="ARID"/>
    <property type="match status" value="1"/>
</dbReference>
<evidence type="ECO:0000256" key="7">
    <source>
        <dbReference type="ARBA" id="ARBA00022853"/>
    </source>
</evidence>
<dbReference type="InterPro" id="IPR013637">
    <property type="entry name" value="Lys_sp_deMease-like_dom"/>
</dbReference>
<keyword evidence="5 13" id="KW-0863">Zinc-finger</keyword>
<dbReference type="GO" id="GO:0003677">
    <property type="term" value="F:DNA binding"/>
    <property type="evidence" value="ECO:0007669"/>
    <property type="project" value="InterPro"/>
</dbReference>
<dbReference type="InterPro" id="IPR019786">
    <property type="entry name" value="Zinc_finger_PHD-type_CS"/>
</dbReference>
<dbReference type="PANTHER" id="PTHR10694:SF33">
    <property type="entry name" value="LYSINE-SPECIFIC DEMETHYLASE 5"/>
    <property type="match status" value="1"/>
</dbReference>
<feature type="domain" description="ARID" evidence="17">
    <location>
        <begin position="82"/>
        <end position="170"/>
    </location>
</feature>
<dbReference type="SMART" id="SM00249">
    <property type="entry name" value="PHD"/>
    <property type="match status" value="1"/>
</dbReference>
<evidence type="ECO:0000259" key="17">
    <source>
        <dbReference type="PROSITE" id="PS51011"/>
    </source>
</evidence>
<dbReference type="InterPro" id="IPR001606">
    <property type="entry name" value="ARID_dom"/>
</dbReference>
<evidence type="ECO:0000256" key="4">
    <source>
        <dbReference type="ARBA" id="ARBA00022723"/>
    </source>
</evidence>
<evidence type="ECO:0000259" key="16">
    <source>
        <dbReference type="PROSITE" id="PS50089"/>
    </source>
</evidence>
<dbReference type="SMART" id="SM00545">
    <property type="entry name" value="JmjN"/>
    <property type="match status" value="1"/>
</dbReference>
<keyword evidence="8" id="KW-0223">Dioxygenase</keyword>
<dbReference type="PROSITE" id="PS50016">
    <property type="entry name" value="ZF_PHD_2"/>
    <property type="match status" value="1"/>
</dbReference>
<dbReference type="InterPro" id="IPR019787">
    <property type="entry name" value="Znf_PHD-finger"/>
</dbReference>
<protein>
    <recommendedName>
        <fullName evidence="3">[histone H3]-trimethyl-L-lysine(4) demethylase</fullName>
        <ecNumber evidence="3">1.14.11.67</ecNumber>
    </recommendedName>
</protein>
<dbReference type="CDD" id="cd15515">
    <property type="entry name" value="PHD1_KDM5A_like"/>
    <property type="match status" value="1"/>
</dbReference>
<name>A0A915L1A2_ROMCU</name>
<dbReference type="Pfam" id="PF00628">
    <property type="entry name" value="PHD"/>
    <property type="match status" value="1"/>
</dbReference>
<evidence type="ECO:0000256" key="8">
    <source>
        <dbReference type="ARBA" id="ARBA00022964"/>
    </source>
</evidence>
<dbReference type="SUPFAM" id="SSF57903">
    <property type="entry name" value="FYVE/PHD zinc finger"/>
    <property type="match status" value="1"/>
</dbReference>
<proteinExistence type="inferred from homology"/>
<dbReference type="PANTHER" id="PTHR10694">
    <property type="entry name" value="LYSINE-SPECIFIC DEMETHYLASE"/>
    <property type="match status" value="1"/>
</dbReference>
<dbReference type="PROSITE" id="PS01359">
    <property type="entry name" value="ZF_PHD_1"/>
    <property type="match status" value="1"/>
</dbReference>
<evidence type="ECO:0000256" key="1">
    <source>
        <dbReference type="ARBA" id="ARBA00004123"/>
    </source>
</evidence>
<evidence type="ECO:0000259" key="19">
    <source>
        <dbReference type="PROSITE" id="PS51184"/>
    </source>
</evidence>
<feature type="domain" description="JmjN" evidence="18">
    <location>
        <begin position="17"/>
        <end position="58"/>
    </location>
</feature>
<evidence type="ECO:0000259" key="15">
    <source>
        <dbReference type="PROSITE" id="PS50016"/>
    </source>
</evidence>
<keyword evidence="9" id="KW-0560">Oxidoreductase</keyword>
<comment type="similarity">
    <text evidence="2">Belongs to the JARID1 histone demethylase family.</text>
</comment>
<dbReference type="InterPro" id="IPR003347">
    <property type="entry name" value="JmjC_dom"/>
</dbReference>
<evidence type="ECO:0000256" key="10">
    <source>
        <dbReference type="ARBA" id="ARBA00023004"/>
    </source>
</evidence>